<protein>
    <submittedName>
        <fullName evidence="1">26473_t:CDS:1</fullName>
    </submittedName>
</protein>
<accession>A0ACA9RI58</accession>
<comment type="caution">
    <text evidence="1">The sequence shown here is derived from an EMBL/GenBank/DDBJ whole genome shotgun (WGS) entry which is preliminary data.</text>
</comment>
<dbReference type="EMBL" id="CAJVQC010054154">
    <property type="protein sequence ID" value="CAG8793855.1"/>
    <property type="molecule type" value="Genomic_DNA"/>
</dbReference>
<proteinExistence type="predicted"/>
<evidence type="ECO:0000313" key="1">
    <source>
        <dbReference type="EMBL" id="CAG8793855.1"/>
    </source>
</evidence>
<reference evidence="1" key="1">
    <citation type="submission" date="2021-06" db="EMBL/GenBank/DDBJ databases">
        <authorList>
            <person name="Kallberg Y."/>
            <person name="Tangrot J."/>
            <person name="Rosling A."/>
        </authorList>
    </citation>
    <scope>NUCLEOTIDE SEQUENCE</scope>
    <source>
        <strain evidence="1">MA461A</strain>
    </source>
</reference>
<keyword evidence="2" id="KW-1185">Reference proteome</keyword>
<sequence length="62" mass="6117">YTTFTNHQLPIDIGDISITSSIGNTGDAGNTSSTGDTGNAGSTSNAGDTGDTSNTVVLVILV</sequence>
<dbReference type="Proteomes" id="UP000789920">
    <property type="component" value="Unassembled WGS sequence"/>
</dbReference>
<organism evidence="1 2">
    <name type="scientific">Racocetra persica</name>
    <dbReference type="NCBI Taxonomy" id="160502"/>
    <lineage>
        <taxon>Eukaryota</taxon>
        <taxon>Fungi</taxon>
        <taxon>Fungi incertae sedis</taxon>
        <taxon>Mucoromycota</taxon>
        <taxon>Glomeromycotina</taxon>
        <taxon>Glomeromycetes</taxon>
        <taxon>Diversisporales</taxon>
        <taxon>Gigasporaceae</taxon>
        <taxon>Racocetra</taxon>
    </lineage>
</organism>
<feature type="non-terminal residue" evidence="1">
    <location>
        <position position="62"/>
    </location>
</feature>
<name>A0ACA9RI58_9GLOM</name>
<gene>
    <name evidence="1" type="ORF">RPERSI_LOCUS19645</name>
</gene>
<feature type="non-terminal residue" evidence="1">
    <location>
        <position position="1"/>
    </location>
</feature>
<evidence type="ECO:0000313" key="2">
    <source>
        <dbReference type="Proteomes" id="UP000789920"/>
    </source>
</evidence>